<organism evidence="2 3">
    <name type="scientific">Colletotrichum higginsianum (strain IMI 349063)</name>
    <name type="common">Crucifer anthracnose fungus</name>
    <dbReference type="NCBI Taxonomy" id="759273"/>
    <lineage>
        <taxon>Eukaryota</taxon>
        <taxon>Fungi</taxon>
        <taxon>Dikarya</taxon>
        <taxon>Ascomycota</taxon>
        <taxon>Pezizomycotina</taxon>
        <taxon>Sordariomycetes</taxon>
        <taxon>Hypocreomycetidae</taxon>
        <taxon>Glomerellales</taxon>
        <taxon>Glomerellaceae</taxon>
        <taxon>Colletotrichum</taxon>
        <taxon>Colletotrichum destructivum species complex</taxon>
    </lineage>
</organism>
<dbReference type="KEGG" id="chig:CH63R_09954"/>
<keyword evidence="3" id="KW-1185">Reference proteome</keyword>
<accession>A0A1B7Y1E7</accession>
<dbReference type="AlphaFoldDB" id="A0A1B7Y1E7"/>
<name>A0A1B7Y1E7_COLHI</name>
<evidence type="ECO:0000313" key="2">
    <source>
        <dbReference type="EMBL" id="OBR05834.1"/>
    </source>
</evidence>
<reference evidence="3" key="1">
    <citation type="journal article" date="2017" name="BMC Genomics">
        <title>Gapless genome assembly of Colletotrichum higginsianum reveals chromosome structure and association of transposable elements with secondary metabolite gene clusters.</title>
        <authorList>
            <person name="Dallery J.-F."/>
            <person name="Lapalu N."/>
            <person name="Zampounis A."/>
            <person name="Pigne S."/>
            <person name="Luyten I."/>
            <person name="Amselem J."/>
            <person name="Wittenberg A.H.J."/>
            <person name="Zhou S."/>
            <person name="de Queiroz M.V."/>
            <person name="Robin G.P."/>
            <person name="Auger A."/>
            <person name="Hainaut M."/>
            <person name="Henrissat B."/>
            <person name="Kim K.-T."/>
            <person name="Lee Y.-H."/>
            <person name="Lespinet O."/>
            <person name="Schwartz D.C."/>
            <person name="Thon M.R."/>
            <person name="O'Connell R.J."/>
        </authorList>
    </citation>
    <scope>NUCLEOTIDE SEQUENCE [LARGE SCALE GENOMIC DNA]</scope>
    <source>
        <strain evidence="3">IMI 349063</strain>
    </source>
</reference>
<dbReference type="RefSeq" id="XP_018154352.1">
    <property type="nucleotide sequence ID" value="XM_018304928.1"/>
</dbReference>
<evidence type="ECO:0000313" key="3">
    <source>
        <dbReference type="Proteomes" id="UP000092177"/>
    </source>
</evidence>
<dbReference type="GeneID" id="28869035"/>
<gene>
    <name evidence="2" type="ORF">CH63R_09954</name>
</gene>
<evidence type="ECO:0000256" key="1">
    <source>
        <dbReference type="SAM" id="MobiDB-lite"/>
    </source>
</evidence>
<dbReference type="Proteomes" id="UP000092177">
    <property type="component" value="Unassembled WGS sequence"/>
</dbReference>
<comment type="caution">
    <text evidence="2">The sequence shown here is derived from an EMBL/GenBank/DDBJ whole genome shotgun (WGS) entry which is preliminary data.</text>
</comment>
<protein>
    <submittedName>
        <fullName evidence="2">Uncharacterized protein</fullName>
    </submittedName>
</protein>
<proteinExistence type="predicted"/>
<sequence>MKTIDVPNAELGVQDRYGVVIRPDGTRSGDVVQVRKDGTDEVDSLSHGVQFLVVALGEEAQMDLGHLPQVRRLELHCAVDVAQVKLHEAALGLVLVSPGHPGEEAVVIAQAEWHSVPGVLVRHEDAQRIVPSQVVRVHVSTKDLCESSEAVDDRVAEGHGGVSGQMAQPPRVPARG</sequence>
<feature type="region of interest" description="Disordered" evidence="1">
    <location>
        <begin position="157"/>
        <end position="176"/>
    </location>
</feature>
<dbReference type="EMBL" id="LTAN01000007">
    <property type="protein sequence ID" value="OBR05834.1"/>
    <property type="molecule type" value="Genomic_DNA"/>
</dbReference>
<dbReference type="VEuPathDB" id="FungiDB:CH63R_09954"/>